<dbReference type="InterPro" id="IPR050546">
    <property type="entry name" value="Glycosyl_Hydrlase_16"/>
</dbReference>
<dbReference type="SUPFAM" id="SSF49899">
    <property type="entry name" value="Concanavalin A-like lectins/glucanases"/>
    <property type="match status" value="1"/>
</dbReference>
<dbReference type="GO" id="GO:0005975">
    <property type="term" value="P:carbohydrate metabolic process"/>
    <property type="evidence" value="ECO:0007669"/>
    <property type="project" value="InterPro"/>
</dbReference>
<feature type="compositionally biased region" description="Low complexity" evidence="2">
    <location>
        <begin position="40"/>
        <end position="62"/>
    </location>
</feature>
<organism evidence="5 6">
    <name type="scientific">Serendipita vermifera MAFF 305830</name>
    <dbReference type="NCBI Taxonomy" id="933852"/>
    <lineage>
        <taxon>Eukaryota</taxon>
        <taxon>Fungi</taxon>
        <taxon>Dikarya</taxon>
        <taxon>Basidiomycota</taxon>
        <taxon>Agaricomycotina</taxon>
        <taxon>Agaricomycetes</taxon>
        <taxon>Sebacinales</taxon>
        <taxon>Serendipitaceae</taxon>
        <taxon>Serendipita</taxon>
    </lineage>
</organism>
<evidence type="ECO:0000259" key="4">
    <source>
        <dbReference type="PROSITE" id="PS51762"/>
    </source>
</evidence>
<dbReference type="PANTHER" id="PTHR10963">
    <property type="entry name" value="GLYCOSYL HYDROLASE-RELATED"/>
    <property type="match status" value="1"/>
</dbReference>
<protein>
    <submittedName>
        <fullName evidence="5">Glycoside hydrolase family 16 protein</fullName>
    </submittedName>
</protein>
<keyword evidence="3" id="KW-1133">Transmembrane helix</keyword>
<gene>
    <name evidence="5" type="ORF">M408DRAFT_328227</name>
</gene>
<dbReference type="InterPro" id="IPR013320">
    <property type="entry name" value="ConA-like_dom_sf"/>
</dbReference>
<dbReference type="InterPro" id="IPR000757">
    <property type="entry name" value="Beta-glucanase-like"/>
</dbReference>
<sequence>MAERRRPPRANAPFFMAGGESDFYGTPNDDEHSDGELFPSQSSHDAQQNQQQHQQALSEQQHYSSAADAYRSVPTDRRYSLDGAPASPGFPQSARPFLPPPAGAAALGLNNGPSGYTPSPSPSRPNSYRLSYTAPANQPPTSAAGRAFPPSAFVDPAATGGAPDYSGSSQQSHMMRRASTDEMGQRTFGAAQRNSSMTSFAPPPAPWMRTESWHDSQLSVSDGIRSSTLTPRKRSALPSTLVKEPIEKPWLQKKDPWERVSWWMVIFLFFLGIAASAILCFFAYKDIPRLGNLCLVMSDDFNSLDTSSTWTRTVDLGGLRTGDFAMFTGQDKNSYAQDGKLYIVPTLTRDEIGDQVTSGGTYRLDGCTSNNASACNARSGNGKVINPVQSARLTTQNTYNIQYGRVEVRARLPKGDWLKPQILMLPQDNEYGKGFYPVSGEIDIMQARGNSANYPKQGRNFVTSGLHWAPTHMPNMDQFYKTYGWRSMRWGDFSDDYHTFVLEWSPDFLWTYVDKRTARIIDLRFDQSFWQRGNFPSTILNNTAAPVVLQNPWADSGNSAPFDKAFYLVVGMGVGGTDGWFQDNEGGKMWYDGSSTAMLDFTSNTDEWHSTWASDETKRAFAIDYVKMWRKC</sequence>
<dbReference type="GO" id="GO:0004553">
    <property type="term" value="F:hydrolase activity, hydrolyzing O-glycosyl compounds"/>
    <property type="evidence" value="ECO:0007669"/>
    <property type="project" value="InterPro"/>
</dbReference>
<dbReference type="PANTHER" id="PTHR10963:SF55">
    <property type="entry name" value="GLYCOSIDE HYDROLASE FAMILY 16 PROTEIN"/>
    <property type="match status" value="1"/>
</dbReference>
<evidence type="ECO:0000313" key="5">
    <source>
        <dbReference type="EMBL" id="KIM30715.1"/>
    </source>
</evidence>
<dbReference type="AlphaFoldDB" id="A0A0C3B1K3"/>
<accession>A0A0C3B1K3</accession>
<feature type="compositionally biased region" description="Low complexity" evidence="2">
    <location>
        <begin position="103"/>
        <end position="118"/>
    </location>
</feature>
<dbReference type="PROSITE" id="PS51762">
    <property type="entry name" value="GH16_2"/>
    <property type="match status" value="1"/>
</dbReference>
<keyword evidence="3" id="KW-0812">Transmembrane</keyword>
<reference evidence="6" key="2">
    <citation type="submission" date="2015-01" db="EMBL/GenBank/DDBJ databases">
        <title>Evolutionary Origins and Diversification of the Mycorrhizal Mutualists.</title>
        <authorList>
            <consortium name="DOE Joint Genome Institute"/>
            <consortium name="Mycorrhizal Genomics Consortium"/>
            <person name="Kohler A."/>
            <person name="Kuo A."/>
            <person name="Nagy L.G."/>
            <person name="Floudas D."/>
            <person name="Copeland A."/>
            <person name="Barry K.W."/>
            <person name="Cichocki N."/>
            <person name="Veneault-Fourrey C."/>
            <person name="LaButti K."/>
            <person name="Lindquist E.A."/>
            <person name="Lipzen A."/>
            <person name="Lundell T."/>
            <person name="Morin E."/>
            <person name="Murat C."/>
            <person name="Riley R."/>
            <person name="Ohm R."/>
            <person name="Sun H."/>
            <person name="Tunlid A."/>
            <person name="Henrissat B."/>
            <person name="Grigoriev I.V."/>
            <person name="Hibbett D.S."/>
            <person name="Martin F."/>
        </authorList>
    </citation>
    <scope>NUCLEOTIDE SEQUENCE [LARGE SCALE GENOMIC DNA]</scope>
    <source>
        <strain evidence="6">MAFF 305830</strain>
    </source>
</reference>
<reference evidence="5 6" key="1">
    <citation type="submission" date="2014-04" db="EMBL/GenBank/DDBJ databases">
        <authorList>
            <consortium name="DOE Joint Genome Institute"/>
            <person name="Kuo A."/>
            <person name="Zuccaro A."/>
            <person name="Kohler A."/>
            <person name="Nagy L.G."/>
            <person name="Floudas D."/>
            <person name="Copeland A."/>
            <person name="Barry K.W."/>
            <person name="Cichocki N."/>
            <person name="Veneault-Fourrey C."/>
            <person name="LaButti K."/>
            <person name="Lindquist E.A."/>
            <person name="Lipzen A."/>
            <person name="Lundell T."/>
            <person name="Morin E."/>
            <person name="Murat C."/>
            <person name="Sun H."/>
            <person name="Tunlid A."/>
            <person name="Henrissat B."/>
            <person name="Grigoriev I.V."/>
            <person name="Hibbett D.S."/>
            <person name="Martin F."/>
            <person name="Nordberg H.P."/>
            <person name="Cantor M.N."/>
            <person name="Hua S.X."/>
        </authorList>
    </citation>
    <scope>NUCLEOTIDE SEQUENCE [LARGE SCALE GENOMIC DNA]</scope>
    <source>
        <strain evidence="5 6">MAFF 305830</strain>
    </source>
</reference>
<evidence type="ECO:0000313" key="6">
    <source>
        <dbReference type="Proteomes" id="UP000054097"/>
    </source>
</evidence>
<dbReference type="EMBL" id="KN824284">
    <property type="protein sequence ID" value="KIM30715.1"/>
    <property type="molecule type" value="Genomic_DNA"/>
</dbReference>
<name>A0A0C3B1K3_SERVB</name>
<evidence type="ECO:0000256" key="2">
    <source>
        <dbReference type="SAM" id="MobiDB-lite"/>
    </source>
</evidence>
<dbReference type="HOGENOM" id="CLU_019533_1_0_1"/>
<comment type="similarity">
    <text evidence="1">Belongs to the glycosyl hydrolase 16 family.</text>
</comment>
<dbReference type="STRING" id="933852.A0A0C3B1K3"/>
<dbReference type="Pfam" id="PF00722">
    <property type="entry name" value="Glyco_hydro_16"/>
    <property type="match status" value="1"/>
</dbReference>
<evidence type="ECO:0000256" key="1">
    <source>
        <dbReference type="ARBA" id="ARBA00006865"/>
    </source>
</evidence>
<dbReference type="OrthoDB" id="4781at2759"/>
<feature type="compositionally biased region" description="Polar residues" evidence="2">
    <location>
        <begin position="128"/>
        <end position="141"/>
    </location>
</feature>
<feature type="region of interest" description="Disordered" evidence="2">
    <location>
        <begin position="1"/>
        <end position="176"/>
    </location>
</feature>
<dbReference type="Gene3D" id="2.60.120.200">
    <property type="match status" value="1"/>
</dbReference>
<keyword evidence="3" id="KW-0472">Membrane</keyword>
<keyword evidence="5" id="KW-0378">Hydrolase</keyword>
<evidence type="ECO:0000256" key="3">
    <source>
        <dbReference type="SAM" id="Phobius"/>
    </source>
</evidence>
<feature type="domain" description="GH16" evidence="4">
    <location>
        <begin position="282"/>
        <end position="602"/>
    </location>
</feature>
<keyword evidence="6" id="KW-1185">Reference proteome</keyword>
<dbReference type="Proteomes" id="UP000054097">
    <property type="component" value="Unassembled WGS sequence"/>
</dbReference>
<proteinExistence type="inferred from homology"/>
<feature type="transmembrane region" description="Helical" evidence="3">
    <location>
        <begin position="260"/>
        <end position="284"/>
    </location>
</feature>